<protein>
    <recommendedName>
        <fullName evidence="5">Mitochondrial cardiolipin hydrolase</fullName>
    </recommendedName>
    <alternativeName>
        <fullName evidence="6">Mitochondrial phospholipase</fullName>
    </alternativeName>
</protein>
<keyword evidence="3" id="KW-0443">Lipid metabolism</keyword>
<dbReference type="Proteomes" id="UP000838756">
    <property type="component" value="Unassembled WGS sequence"/>
</dbReference>
<evidence type="ECO:0000259" key="7">
    <source>
        <dbReference type="Pfam" id="PF13091"/>
    </source>
</evidence>
<comment type="caution">
    <text evidence="8">The sequence shown here is derived from an EMBL/GenBank/DDBJ whole genome shotgun (WGS) entry which is preliminary data.</text>
</comment>
<dbReference type="PANTHER" id="PTHR43856:SF1">
    <property type="entry name" value="MITOCHONDRIAL CARDIOLIPIN HYDROLASE"/>
    <property type="match status" value="1"/>
</dbReference>
<dbReference type="Gene3D" id="3.30.870.10">
    <property type="entry name" value="Endonuclease Chain A"/>
    <property type="match status" value="1"/>
</dbReference>
<comment type="similarity">
    <text evidence="4">Belongs to the phospholipase D family. MitoPLD/Zucchini subfamily.</text>
</comment>
<sequence length="214" mass="24396">MTLTYNNRKTNFLLSACVSTLSRITAKLKQLLTTSKRVNINEVLLYDAGKENIKKQLGLNNLCCIYYVIVHARLTIDLCLPSLDSVTISRCLVRIRQKNKTRVRIILHRNPDSSVKPFLDFGMEVKVIRKSEVQLEHEFILIDAQGECEEALVIIGSLDDAVNRVTCNRNNTLITSENAIVFSLKREFDRIWDSIADTEQKGPSQNKNKNVIQC</sequence>
<evidence type="ECO:0000256" key="1">
    <source>
        <dbReference type="ARBA" id="ARBA00022801"/>
    </source>
</evidence>
<gene>
    <name evidence="8" type="primary">jg13949</name>
    <name evidence="8" type="ORF">PAEG_LOCUS17277</name>
</gene>
<evidence type="ECO:0000256" key="6">
    <source>
        <dbReference type="ARBA" id="ARBA00043167"/>
    </source>
</evidence>
<dbReference type="InterPro" id="IPR025202">
    <property type="entry name" value="PLD-like_dom"/>
</dbReference>
<name>A0A8S4RQX8_9NEOP</name>
<dbReference type="GO" id="GO:0016042">
    <property type="term" value="P:lipid catabolic process"/>
    <property type="evidence" value="ECO:0007669"/>
    <property type="project" value="UniProtKB-KW"/>
</dbReference>
<dbReference type="GO" id="GO:0016891">
    <property type="term" value="F:RNA endonuclease activity producing 5'-phosphomonoesters, hydrolytic mechanism"/>
    <property type="evidence" value="ECO:0007669"/>
    <property type="project" value="TreeGrafter"/>
</dbReference>
<reference evidence="8" key="1">
    <citation type="submission" date="2022-03" db="EMBL/GenBank/DDBJ databases">
        <authorList>
            <person name="Lindestad O."/>
        </authorList>
    </citation>
    <scope>NUCLEOTIDE SEQUENCE</scope>
</reference>
<feature type="domain" description="Phospholipase D-like" evidence="7">
    <location>
        <begin position="69"/>
        <end position="192"/>
    </location>
</feature>
<evidence type="ECO:0000256" key="4">
    <source>
        <dbReference type="ARBA" id="ARBA00038012"/>
    </source>
</evidence>
<organism evidence="8 9">
    <name type="scientific">Pararge aegeria aegeria</name>
    <dbReference type="NCBI Taxonomy" id="348720"/>
    <lineage>
        <taxon>Eukaryota</taxon>
        <taxon>Metazoa</taxon>
        <taxon>Ecdysozoa</taxon>
        <taxon>Arthropoda</taxon>
        <taxon>Hexapoda</taxon>
        <taxon>Insecta</taxon>
        <taxon>Pterygota</taxon>
        <taxon>Neoptera</taxon>
        <taxon>Endopterygota</taxon>
        <taxon>Lepidoptera</taxon>
        <taxon>Glossata</taxon>
        <taxon>Ditrysia</taxon>
        <taxon>Papilionoidea</taxon>
        <taxon>Nymphalidae</taxon>
        <taxon>Satyrinae</taxon>
        <taxon>Satyrini</taxon>
        <taxon>Parargina</taxon>
        <taxon>Pararge</taxon>
    </lineage>
</organism>
<dbReference type="SUPFAM" id="SSF56024">
    <property type="entry name" value="Phospholipase D/nuclease"/>
    <property type="match status" value="1"/>
</dbReference>
<dbReference type="OrthoDB" id="5205528at2759"/>
<evidence type="ECO:0000313" key="8">
    <source>
        <dbReference type="EMBL" id="CAH2240711.1"/>
    </source>
</evidence>
<evidence type="ECO:0000256" key="3">
    <source>
        <dbReference type="ARBA" id="ARBA00023098"/>
    </source>
</evidence>
<accession>A0A8S4RQX8</accession>
<dbReference type="AlphaFoldDB" id="A0A8S4RQX8"/>
<dbReference type="InterPro" id="IPR051406">
    <property type="entry name" value="PLD_domain"/>
</dbReference>
<keyword evidence="1" id="KW-0378">Hydrolase</keyword>
<evidence type="ECO:0000256" key="2">
    <source>
        <dbReference type="ARBA" id="ARBA00022963"/>
    </source>
</evidence>
<evidence type="ECO:0000313" key="9">
    <source>
        <dbReference type="Proteomes" id="UP000838756"/>
    </source>
</evidence>
<proteinExistence type="inferred from homology"/>
<dbReference type="Pfam" id="PF13091">
    <property type="entry name" value="PLDc_2"/>
    <property type="match status" value="1"/>
</dbReference>
<evidence type="ECO:0000256" key="5">
    <source>
        <dbReference type="ARBA" id="ARBA00040549"/>
    </source>
</evidence>
<dbReference type="EMBL" id="CAKXAJ010025546">
    <property type="protein sequence ID" value="CAH2240711.1"/>
    <property type="molecule type" value="Genomic_DNA"/>
</dbReference>
<keyword evidence="2" id="KW-0442">Lipid degradation</keyword>
<keyword evidence="9" id="KW-1185">Reference proteome</keyword>
<dbReference type="PANTHER" id="PTHR43856">
    <property type="entry name" value="CARDIOLIPIN HYDROLASE"/>
    <property type="match status" value="1"/>
</dbReference>